<evidence type="ECO:0000313" key="2">
    <source>
        <dbReference type="Proteomes" id="UP000337909"/>
    </source>
</evidence>
<name>A0A5E7C4Z7_PSEFL</name>
<dbReference type="EMBL" id="CABVHQ010000021">
    <property type="protein sequence ID" value="VVN99569.1"/>
    <property type="molecule type" value="Genomic_DNA"/>
</dbReference>
<dbReference type="AlphaFoldDB" id="A0A5E7C4Z7"/>
<accession>A0A5E7C4Z7</accession>
<organism evidence="1 2">
    <name type="scientific">Pseudomonas fluorescens</name>
    <dbReference type="NCBI Taxonomy" id="294"/>
    <lineage>
        <taxon>Bacteria</taxon>
        <taxon>Pseudomonadati</taxon>
        <taxon>Pseudomonadota</taxon>
        <taxon>Gammaproteobacteria</taxon>
        <taxon>Pseudomonadales</taxon>
        <taxon>Pseudomonadaceae</taxon>
        <taxon>Pseudomonas</taxon>
    </lineage>
</organism>
<reference evidence="1 2" key="1">
    <citation type="submission" date="2019-09" db="EMBL/GenBank/DDBJ databases">
        <authorList>
            <person name="Chandra G."/>
            <person name="Truman W A."/>
        </authorList>
    </citation>
    <scope>NUCLEOTIDE SEQUENCE [LARGE SCALE GENOMIC DNA]</scope>
    <source>
        <strain evidence="1">PS691</strain>
    </source>
</reference>
<dbReference type="Proteomes" id="UP000337909">
    <property type="component" value="Unassembled WGS sequence"/>
</dbReference>
<protein>
    <submittedName>
        <fullName evidence="1">Uncharacterized protein</fullName>
    </submittedName>
</protein>
<evidence type="ECO:0000313" key="1">
    <source>
        <dbReference type="EMBL" id="VVN99569.1"/>
    </source>
</evidence>
<proteinExistence type="predicted"/>
<sequence length="67" mass="7985">MQRIQALIRSIFDYRESMPFVPFFIWPSERLRVCKAFGLVYSEVGAEQTPWCLLTLLITALLWEYLQ</sequence>
<gene>
    <name evidence="1" type="ORF">PS691_02519</name>
</gene>